<feature type="transmembrane region" description="Helical" evidence="1">
    <location>
        <begin position="68"/>
        <end position="85"/>
    </location>
</feature>
<evidence type="ECO:0000313" key="3">
    <source>
        <dbReference type="Proteomes" id="UP000219612"/>
    </source>
</evidence>
<reference evidence="2 3" key="1">
    <citation type="submission" date="2017-09" db="EMBL/GenBank/DDBJ databases">
        <authorList>
            <person name="Ehlers B."/>
            <person name="Leendertz F.H."/>
        </authorList>
    </citation>
    <scope>NUCLEOTIDE SEQUENCE [LARGE SCALE GENOMIC DNA]</scope>
    <source>
        <strain evidence="2 3">CGMCC 4.6857</strain>
    </source>
</reference>
<protein>
    <submittedName>
        <fullName evidence="2">Flagellar biosynthetic protein FliP</fullName>
    </submittedName>
</protein>
<name>A0A285IIZ5_9ACTN</name>
<keyword evidence="2" id="KW-0969">Cilium</keyword>
<gene>
    <name evidence="2" type="ORF">SAMN05421748_108202</name>
</gene>
<dbReference type="RefSeq" id="WP_097321734.1">
    <property type="nucleotide sequence ID" value="NZ_OBDY01000008.1"/>
</dbReference>
<evidence type="ECO:0000256" key="1">
    <source>
        <dbReference type="SAM" id="Phobius"/>
    </source>
</evidence>
<dbReference type="OrthoDB" id="582306at2"/>
<dbReference type="EMBL" id="OBDY01000008">
    <property type="protein sequence ID" value="SNY47737.1"/>
    <property type="molecule type" value="Genomic_DNA"/>
</dbReference>
<keyword evidence="2" id="KW-0966">Cell projection</keyword>
<organism evidence="2 3">
    <name type="scientific">Paractinoplanes atraurantiacus</name>
    <dbReference type="NCBI Taxonomy" id="1036182"/>
    <lineage>
        <taxon>Bacteria</taxon>
        <taxon>Bacillati</taxon>
        <taxon>Actinomycetota</taxon>
        <taxon>Actinomycetes</taxon>
        <taxon>Micromonosporales</taxon>
        <taxon>Micromonosporaceae</taxon>
        <taxon>Paractinoplanes</taxon>
    </lineage>
</organism>
<keyword evidence="1" id="KW-0472">Membrane</keyword>
<dbReference type="AlphaFoldDB" id="A0A285IIZ5"/>
<proteinExistence type="predicted"/>
<dbReference type="Proteomes" id="UP000219612">
    <property type="component" value="Unassembled WGS sequence"/>
</dbReference>
<feature type="transmembrane region" description="Helical" evidence="1">
    <location>
        <begin position="7"/>
        <end position="28"/>
    </location>
</feature>
<keyword evidence="2" id="KW-0282">Flagellum</keyword>
<keyword evidence="3" id="KW-1185">Reference proteome</keyword>
<keyword evidence="1" id="KW-0812">Transmembrane</keyword>
<evidence type="ECO:0000313" key="2">
    <source>
        <dbReference type="EMBL" id="SNY47737.1"/>
    </source>
</evidence>
<keyword evidence="1" id="KW-1133">Transmembrane helix</keyword>
<accession>A0A285IIZ5</accession>
<sequence>MTKTRFALHYAEMVVAMFVGMVALAPLWPSLEAYPAAEAMAMTVNMSVGMGAWMLVRKHSWPHIAEMCAAMAAPFLVLLIPYGLNLISGDTLMLAGHLLMFPAMLVPMLRHRF</sequence>
<feature type="transmembrane region" description="Helical" evidence="1">
    <location>
        <begin position="91"/>
        <end position="109"/>
    </location>
</feature>
<feature type="transmembrane region" description="Helical" evidence="1">
    <location>
        <begin position="34"/>
        <end position="56"/>
    </location>
</feature>